<keyword evidence="2" id="KW-1185">Reference proteome</keyword>
<dbReference type="EMBL" id="FUZF01000001">
    <property type="protein sequence ID" value="SKB36553.1"/>
    <property type="molecule type" value="Genomic_DNA"/>
</dbReference>
<evidence type="ECO:0000313" key="2">
    <source>
        <dbReference type="Proteomes" id="UP000190150"/>
    </source>
</evidence>
<proteinExistence type="predicted"/>
<dbReference type="SUPFAM" id="SSF48208">
    <property type="entry name" value="Six-hairpin glycosidases"/>
    <property type="match status" value="1"/>
</dbReference>
<gene>
    <name evidence="1" type="ORF">SAMN05660841_00044</name>
</gene>
<dbReference type="InterPro" id="IPR008928">
    <property type="entry name" value="6-hairpin_glycosidase_sf"/>
</dbReference>
<name>A0A1T5APP3_9SPHI</name>
<protein>
    <submittedName>
        <fullName evidence="1">Uncharacterized protein</fullName>
    </submittedName>
</protein>
<dbReference type="GO" id="GO:0005975">
    <property type="term" value="P:carbohydrate metabolic process"/>
    <property type="evidence" value="ECO:0007669"/>
    <property type="project" value="InterPro"/>
</dbReference>
<dbReference type="AlphaFoldDB" id="A0A1T5APP3"/>
<reference evidence="2" key="1">
    <citation type="submission" date="2017-02" db="EMBL/GenBank/DDBJ databases">
        <authorList>
            <person name="Varghese N."/>
            <person name="Submissions S."/>
        </authorList>
    </citation>
    <scope>NUCLEOTIDE SEQUENCE [LARGE SCALE GENOMIC DNA]</scope>
    <source>
        <strain evidence="2">DSM 24091</strain>
    </source>
</reference>
<organism evidence="1 2">
    <name type="scientific">Sphingobacterium nematocida</name>
    <dbReference type="NCBI Taxonomy" id="1513896"/>
    <lineage>
        <taxon>Bacteria</taxon>
        <taxon>Pseudomonadati</taxon>
        <taxon>Bacteroidota</taxon>
        <taxon>Sphingobacteriia</taxon>
        <taxon>Sphingobacteriales</taxon>
        <taxon>Sphingobacteriaceae</taxon>
        <taxon>Sphingobacterium</taxon>
    </lineage>
</organism>
<evidence type="ECO:0000313" key="1">
    <source>
        <dbReference type="EMBL" id="SKB36553.1"/>
    </source>
</evidence>
<dbReference type="RefSeq" id="WP_079640413.1">
    <property type="nucleotide sequence ID" value="NZ_FUZF01000001.1"/>
</dbReference>
<sequence>MRKIQIAVCVCLVSVSLYGQSWLPEKRDSQVKLRLLDCKYDKARLVEKRIIDQTSENWEVRQELETKKDGDATTYRFTFKAKRAMSDVGVAVAFDEYDWTSDNFVMIPAVVYNGNRQRIVNREYATGLDKSDYFRKDLALTSNPIPQLSPEYGSKSLLEVNVSNTSTPVLSYLNRREATATFLFTDQGITWNNEIKDHAFIVEETPDRQVASFIISAPGVRERKPEFIGFSSSPDRGITVSKGDELSIRVTKIDFKCQDIVTLYSRFMQERKRHLQETKPRNLVPMSQVLQFMTKNIDERYYMGQGVAFYCPENANWMSYGWVGGLMNTYPMLALGDPEHYRKVKNTFDFALPIGRGKSGYFYDVVEANKKVLYRDGAKENPGIGLTRKNADILFWMVKQFMLLEKQGKATAIADEWKAEVKRLADALVKTWKDEGTWGNYVDVESGKVAAYNTTGGAMAVGGLALASTYFKEPEYLKVAHEAAAYYYESFSLLGFTSGGCGDILQNADSETAIALTTSMMTLFETTGQKKYLEQTKQLADYTASWTVSFPYVLPSHTPLAKLGANLTGAVWASTQNKHGAPGFCTQSGDVLFKLYRATANKLYADFIRDVIHAHAEGIQPNGKITERLTYCDADSRGSRGDGGQTGWNETNGAMMALEIPGIYVRKDLGTVYTFDHVEVKEIKKTKTGMTITVFNPTAFDAMITVFAEDKEQAAKPLGENAFLDWKQKVAVRSGQSATIKIQ</sequence>
<accession>A0A1T5APP3</accession>
<dbReference type="STRING" id="1513896.SAMN05660841_00044"/>
<dbReference type="Proteomes" id="UP000190150">
    <property type="component" value="Unassembled WGS sequence"/>
</dbReference>
<dbReference type="OrthoDB" id="1381994at2"/>